<feature type="domain" description="Acyl-CoA dehydrogenase/oxidase N-terminal" evidence="1">
    <location>
        <begin position="9"/>
        <end position="124"/>
    </location>
</feature>
<protein>
    <submittedName>
        <fullName evidence="2">Acyl-CoA dehydrogenase-like protein</fullName>
    </submittedName>
</protein>
<sequence>MTLSFQLDDDQFAVRAMARGIANTVLTKVAAAIAPYGRPEDRFYALKPIFQELVDAGLLKGLIPNEYGGEYINNLNFALAAEELARVDINVPSALLGTGLGLHPIIHYGTQEQKQRWLPMFCDGQPRLAAIAYTEVTGGANFDSPDPKVGVQTFARRDGDEWVINGAKHYTTNASGWGGEGADLISVVCRTDPDLPPQESLAIIVVERARPVSRSPG</sequence>
<dbReference type="InterPro" id="IPR013786">
    <property type="entry name" value="AcylCoA_DH/ox_N"/>
</dbReference>
<comment type="caution">
    <text evidence="2">The sequence shown here is derived from an EMBL/GenBank/DDBJ whole genome shotgun (WGS) entry which is preliminary data.</text>
</comment>
<dbReference type="InterPro" id="IPR037069">
    <property type="entry name" value="AcylCoA_DH/ox_N_sf"/>
</dbReference>
<dbReference type="Gene3D" id="2.40.110.10">
    <property type="entry name" value="Butyryl-CoA Dehydrogenase, subunit A, domain 2"/>
    <property type="match status" value="1"/>
</dbReference>
<proteinExistence type="predicted"/>
<dbReference type="AlphaFoldDB" id="A0A318RD96"/>
<dbReference type="GO" id="GO:0046359">
    <property type="term" value="P:butyrate catabolic process"/>
    <property type="evidence" value="ECO:0007669"/>
    <property type="project" value="TreeGrafter"/>
</dbReference>
<accession>A0A318RD96</accession>
<dbReference type="InterPro" id="IPR046373">
    <property type="entry name" value="Acyl-CoA_Oxase/DH_mid-dom_sf"/>
</dbReference>
<dbReference type="EMBL" id="QJSP01000029">
    <property type="protein sequence ID" value="PYE11836.1"/>
    <property type="molecule type" value="Genomic_DNA"/>
</dbReference>
<organism evidence="2 3">
    <name type="scientific">Williamsia limnetica</name>
    <dbReference type="NCBI Taxonomy" id="882452"/>
    <lineage>
        <taxon>Bacteria</taxon>
        <taxon>Bacillati</taxon>
        <taxon>Actinomycetota</taxon>
        <taxon>Actinomycetes</taxon>
        <taxon>Mycobacteriales</taxon>
        <taxon>Nocardiaceae</taxon>
        <taxon>Williamsia</taxon>
    </lineage>
</organism>
<evidence type="ECO:0000259" key="1">
    <source>
        <dbReference type="Pfam" id="PF02771"/>
    </source>
</evidence>
<dbReference type="InterPro" id="IPR009100">
    <property type="entry name" value="AcylCoA_DH/oxidase_NM_dom_sf"/>
</dbReference>
<dbReference type="GO" id="GO:0050660">
    <property type="term" value="F:flavin adenine dinucleotide binding"/>
    <property type="evidence" value="ECO:0007669"/>
    <property type="project" value="InterPro"/>
</dbReference>
<dbReference type="PANTHER" id="PTHR43884">
    <property type="entry name" value="ACYL-COA DEHYDROGENASE"/>
    <property type="match status" value="1"/>
</dbReference>
<dbReference type="SUPFAM" id="SSF56645">
    <property type="entry name" value="Acyl-CoA dehydrogenase NM domain-like"/>
    <property type="match status" value="1"/>
</dbReference>
<dbReference type="GO" id="GO:0033539">
    <property type="term" value="P:fatty acid beta-oxidation using acyl-CoA dehydrogenase"/>
    <property type="evidence" value="ECO:0007669"/>
    <property type="project" value="TreeGrafter"/>
</dbReference>
<name>A0A318RD96_WILLI</name>
<reference evidence="2 3" key="1">
    <citation type="submission" date="2018-06" db="EMBL/GenBank/DDBJ databases">
        <title>Genomic Encyclopedia of Type Strains, Phase IV (KMG-IV): sequencing the most valuable type-strain genomes for metagenomic binning, comparative biology and taxonomic classification.</title>
        <authorList>
            <person name="Goeker M."/>
        </authorList>
    </citation>
    <scope>NUCLEOTIDE SEQUENCE [LARGE SCALE GENOMIC DNA]</scope>
    <source>
        <strain evidence="2 3">DSM 45521</strain>
    </source>
</reference>
<dbReference type="RefSeq" id="WP_245938227.1">
    <property type="nucleotide sequence ID" value="NZ_QJSP01000029.1"/>
</dbReference>
<evidence type="ECO:0000313" key="3">
    <source>
        <dbReference type="Proteomes" id="UP000247591"/>
    </source>
</evidence>
<keyword evidence="3" id="KW-1185">Reference proteome</keyword>
<dbReference type="GO" id="GO:0003995">
    <property type="term" value="F:acyl-CoA dehydrogenase activity"/>
    <property type="evidence" value="ECO:0007669"/>
    <property type="project" value="TreeGrafter"/>
</dbReference>
<dbReference type="Pfam" id="PF02771">
    <property type="entry name" value="Acyl-CoA_dh_N"/>
    <property type="match status" value="1"/>
</dbReference>
<dbReference type="Proteomes" id="UP000247591">
    <property type="component" value="Unassembled WGS sequence"/>
</dbReference>
<gene>
    <name evidence="2" type="ORF">DFR67_1293</name>
</gene>
<dbReference type="PANTHER" id="PTHR43884:SF12">
    <property type="entry name" value="ISOVALERYL-COA DEHYDROGENASE, MITOCHONDRIAL-RELATED"/>
    <property type="match status" value="1"/>
</dbReference>
<dbReference type="Gene3D" id="1.10.540.10">
    <property type="entry name" value="Acyl-CoA dehydrogenase/oxidase, N-terminal domain"/>
    <property type="match status" value="1"/>
</dbReference>
<evidence type="ECO:0000313" key="2">
    <source>
        <dbReference type="EMBL" id="PYE11836.1"/>
    </source>
</evidence>